<feature type="region of interest" description="Disordered" evidence="2">
    <location>
        <begin position="13"/>
        <end position="37"/>
    </location>
</feature>
<dbReference type="GO" id="GO:0005929">
    <property type="term" value="C:cilium"/>
    <property type="evidence" value="ECO:0007669"/>
    <property type="project" value="GOC"/>
</dbReference>
<dbReference type="AlphaFoldDB" id="A0A1W0WP01"/>
<accession>A0A1W0WP01</accession>
<dbReference type="PANTHER" id="PTHR31540:SF1">
    <property type="entry name" value="CENTROSOMAL PROTEIN OF 131 KDA"/>
    <property type="match status" value="1"/>
</dbReference>
<dbReference type="PANTHER" id="PTHR31540">
    <property type="entry name" value="CENTROSOMAL PROTEIN OF 131 KDA"/>
    <property type="match status" value="1"/>
</dbReference>
<evidence type="ECO:0000313" key="3">
    <source>
        <dbReference type="EMBL" id="OQV16928.1"/>
    </source>
</evidence>
<gene>
    <name evidence="3" type="ORF">BV898_08934</name>
</gene>
<keyword evidence="1" id="KW-0175">Coiled coil</keyword>
<dbReference type="OrthoDB" id="197735at2759"/>
<sequence length="558" mass="65442">MTFVSTDNTGAFEHNAYHHHHPRSSPSIASEKAAASRRHTEKLQSIMTFLDEESRISLSDDAKDKLLKKSVRKICKAEVDRCDVEATPMPNFLDEQESLILNLRLQLNRETEKALQAGYHAEEMTKKRLRQQRELYEKKLRILQAHVVQLEDEKKMMGDRCETLAFELKQCIVKSEQRLSEQNKRNQDTLKNAKIQWETAEKVRMQKWKSQRVQEIKESTLKSVEPEIQRILDLHKDEIRQMRGHFEEHAQQSDARAEQRYIEKLAEVEAAVAQRIENVRCQERDLAARVLTEKLSERQKQFSLEMMRKEEETKVSMQIFNERTGLQTEEIGRLQQEGQEQRMLAVSAEQKRFTDEISQLEARHKKELKKHYAEVEDRFCAWKSDFRNEQEQTKFRENLNENQKNRQDDLEQRLFDALKETDRLEKEKRTICENTREHYAGRIAELEELTNRLKVTAGEKEKHSANQIGMLKAQADVLKREHDLALETINERVHGLLEKKNAKIEMLRQQLVQFHPHGTPTGTGPGTRNSMLRKTASAQTRNPISSVPSNQKRSFSSK</sequence>
<feature type="compositionally biased region" description="Polar residues" evidence="2">
    <location>
        <begin position="528"/>
        <end position="558"/>
    </location>
</feature>
<feature type="coiled-coil region" evidence="1">
    <location>
        <begin position="400"/>
        <end position="466"/>
    </location>
</feature>
<dbReference type="EMBL" id="MTYJ01000068">
    <property type="protein sequence ID" value="OQV16928.1"/>
    <property type="molecule type" value="Genomic_DNA"/>
</dbReference>
<keyword evidence="4" id="KW-1185">Reference proteome</keyword>
<feature type="region of interest" description="Disordered" evidence="2">
    <location>
        <begin position="515"/>
        <end position="558"/>
    </location>
</feature>
<dbReference type="Proteomes" id="UP000192578">
    <property type="component" value="Unassembled WGS sequence"/>
</dbReference>
<evidence type="ECO:0000256" key="1">
    <source>
        <dbReference type="SAM" id="Coils"/>
    </source>
</evidence>
<proteinExistence type="predicted"/>
<organism evidence="3 4">
    <name type="scientific">Hypsibius exemplaris</name>
    <name type="common">Freshwater tardigrade</name>
    <dbReference type="NCBI Taxonomy" id="2072580"/>
    <lineage>
        <taxon>Eukaryota</taxon>
        <taxon>Metazoa</taxon>
        <taxon>Ecdysozoa</taxon>
        <taxon>Tardigrada</taxon>
        <taxon>Eutardigrada</taxon>
        <taxon>Parachela</taxon>
        <taxon>Hypsibioidea</taxon>
        <taxon>Hypsibiidae</taxon>
        <taxon>Hypsibius</taxon>
    </lineage>
</organism>
<comment type="caution">
    <text evidence="3">The sequence shown here is derived from an EMBL/GenBank/DDBJ whole genome shotgun (WGS) entry which is preliminary data.</text>
</comment>
<name>A0A1W0WP01_HYPEX</name>
<protein>
    <submittedName>
        <fullName evidence="3">Centrosomal protein of 131 kDa</fullName>
    </submittedName>
</protein>
<dbReference type="GO" id="GO:0035735">
    <property type="term" value="P:intraciliary transport involved in cilium assembly"/>
    <property type="evidence" value="ECO:0007669"/>
    <property type="project" value="InterPro"/>
</dbReference>
<evidence type="ECO:0000313" key="4">
    <source>
        <dbReference type="Proteomes" id="UP000192578"/>
    </source>
</evidence>
<feature type="coiled-coil region" evidence="1">
    <location>
        <begin position="93"/>
        <end position="196"/>
    </location>
</feature>
<dbReference type="InterPro" id="IPR030465">
    <property type="entry name" value="CEP131"/>
</dbReference>
<reference evidence="4" key="1">
    <citation type="submission" date="2017-01" db="EMBL/GenBank/DDBJ databases">
        <title>Comparative genomics of anhydrobiosis in the tardigrade Hypsibius dujardini.</title>
        <authorList>
            <person name="Yoshida Y."/>
            <person name="Koutsovoulos G."/>
            <person name="Laetsch D."/>
            <person name="Stevens L."/>
            <person name="Kumar S."/>
            <person name="Horikawa D."/>
            <person name="Ishino K."/>
            <person name="Komine S."/>
            <person name="Tomita M."/>
            <person name="Blaxter M."/>
            <person name="Arakawa K."/>
        </authorList>
    </citation>
    <scope>NUCLEOTIDE SEQUENCE [LARGE SCALE GENOMIC DNA]</scope>
    <source>
        <strain evidence="4">Z151</strain>
    </source>
</reference>
<evidence type="ECO:0000256" key="2">
    <source>
        <dbReference type="SAM" id="MobiDB-lite"/>
    </source>
</evidence>